<dbReference type="EMBL" id="NHYE01000194">
    <property type="protein sequence ID" value="PPR07056.1"/>
    <property type="molecule type" value="Genomic_DNA"/>
</dbReference>
<dbReference type="Proteomes" id="UP000284706">
    <property type="component" value="Unassembled WGS sequence"/>
</dbReference>
<reference evidence="2 3" key="1">
    <citation type="journal article" date="2018" name="Evol. Lett.">
        <title>Horizontal gene cluster transfer increased hallucinogenic mushroom diversity.</title>
        <authorList>
            <person name="Reynolds H.T."/>
            <person name="Vijayakumar V."/>
            <person name="Gluck-Thaler E."/>
            <person name="Korotkin H.B."/>
            <person name="Matheny P.B."/>
            <person name="Slot J.C."/>
        </authorList>
    </citation>
    <scope>NUCLEOTIDE SEQUENCE [LARGE SCALE GENOMIC DNA]</scope>
    <source>
        <strain evidence="2 3">SRW20</strain>
    </source>
</reference>
<comment type="caution">
    <text evidence="2">The sequence shown here is derived from an EMBL/GenBank/DDBJ whole genome shotgun (WGS) entry which is preliminary data.</text>
</comment>
<protein>
    <submittedName>
        <fullName evidence="2">Uncharacterized protein</fullName>
    </submittedName>
</protein>
<evidence type="ECO:0000313" key="2">
    <source>
        <dbReference type="EMBL" id="PPR07056.1"/>
    </source>
</evidence>
<feature type="non-terminal residue" evidence="2">
    <location>
        <position position="1"/>
    </location>
</feature>
<proteinExistence type="predicted"/>
<dbReference type="InParanoid" id="A0A409YVK9"/>
<name>A0A409YVK9_9AGAR</name>
<feature type="region of interest" description="Disordered" evidence="1">
    <location>
        <begin position="491"/>
        <end position="512"/>
    </location>
</feature>
<accession>A0A409YVK9</accession>
<dbReference type="AlphaFoldDB" id="A0A409YVK9"/>
<sequence length="564" mass="61696">YQKLRGCYRSHSLSRVLTSLPQDCRSRTSLHPESSSLTVHSERSLQFLRPSIPLSSASDGPPDVSFPPPFHHRHYHHLFFHIPHHARPMQALLVLVLVVPPALVPPSPPPPPSSIINPLAFKAASIEHPPPQPSPSLNNLTFSQHLSQDCPFNSYLPSLDHGAQVIFGGHSYTLPQGRFSVSMSTLGVERACSLLGIGEVVLSFGVDEEDLEEDVLQYRLSEGLGVLQLNTLPPGRRHQCPSLNNLTLSLSTSLKTAPSIPIFCFWTAYFFFGGQSYSLPRVVPSANVSIPAVERACPLLVGGGHFVWGWSNRIWRRVSFNRVGVGSLWNAEDILPSTVVGAVQCMGTTSGILSTISSTSSSPAFRFANAPPPPAGAGAVGAAAPFDSTTTIDHRCSAPTWALIFGLQRWWQVLSLRSEGSLPLRSRCVHPGCWAFVPAALGGGGKGHVVHWIERLSRCSVLRTAATSFLAPDFFVSPSSSRLRRRCRHHQDHHPPLSMSMSPATSWPSSETRLCKGSESRSMFFSSTPFKLKLKLRVDPQSRFHQVSSIHCPLVILSWTVEPT</sequence>
<organism evidence="2 3">
    <name type="scientific">Gymnopilus dilepis</name>
    <dbReference type="NCBI Taxonomy" id="231916"/>
    <lineage>
        <taxon>Eukaryota</taxon>
        <taxon>Fungi</taxon>
        <taxon>Dikarya</taxon>
        <taxon>Basidiomycota</taxon>
        <taxon>Agaricomycotina</taxon>
        <taxon>Agaricomycetes</taxon>
        <taxon>Agaricomycetidae</taxon>
        <taxon>Agaricales</taxon>
        <taxon>Agaricineae</taxon>
        <taxon>Hymenogastraceae</taxon>
        <taxon>Gymnopilus</taxon>
    </lineage>
</organism>
<gene>
    <name evidence="2" type="ORF">CVT26_005257</name>
</gene>
<feature type="compositionally biased region" description="Polar residues" evidence="1">
    <location>
        <begin position="499"/>
        <end position="512"/>
    </location>
</feature>
<evidence type="ECO:0000256" key="1">
    <source>
        <dbReference type="SAM" id="MobiDB-lite"/>
    </source>
</evidence>
<keyword evidence="3" id="KW-1185">Reference proteome</keyword>
<evidence type="ECO:0000313" key="3">
    <source>
        <dbReference type="Proteomes" id="UP000284706"/>
    </source>
</evidence>